<gene>
    <name evidence="1" type="ORF">JCM19302_3374</name>
</gene>
<accession>A0A090WS53</accession>
<dbReference type="AlphaFoldDB" id="A0A090WS53"/>
<organism evidence="1 2">
    <name type="scientific">Jejuia pallidilutea</name>
    <dbReference type="NCBI Taxonomy" id="504487"/>
    <lineage>
        <taxon>Bacteria</taxon>
        <taxon>Pseudomonadati</taxon>
        <taxon>Bacteroidota</taxon>
        <taxon>Flavobacteriia</taxon>
        <taxon>Flavobacteriales</taxon>
        <taxon>Flavobacteriaceae</taxon>
        <taxon>Jejuia</taxon>
    </lineage>
</organism>
<protein>
    <submittedName>
        <fullName evidence="1">Uncharacterized protein</fullName>
    </submittedName>
</protein>
<comment type="caution">
    <text evidence="1">The sequence shown here is derived from an EMBL/GenBank/DDBJ whole genome shotgun (WGS) entry which is preliminary data.</text>
</comment>
<sequence length="127" mass="14605">MEKERGGGIYDIVIQEDENSILLPKALRGNWLLANGSNRWDYTFNSKNAIIESTIWNYKSVEKKGKIYTIALESDGITKTVYAKLNKNGTVSLVIRQNYYKIIVLKGYLILIIKQNEILRLKPLILK</sequence>
<reference evidence="1 2" key="1">
    <citation type="journal article" date="2014" name="Genome Announc.">
        <title>Draft Genome Sequence of Marine Flavobacterium Jejuia pallidilutea Strain 11shimoA1 and Pigmentation Mutants.</title>
        <authorList>
            <person name="Takatani N."/>
            <person name="Nakanishi M."/>
            <person name="Meirelles P."/>
            <person name="Mino S."/>
            <person name="Suda W."/>
            <person name="Oshima K."/>
            <person name="Hattori M."/>
            <person name="Ohkuma M."/>
            <person name="Hosokawa M."/>
            <person name="Miyashita K."/>
            <person name="Thompson F.L."/>
            <person name="Niwa A."/>
            <person name="Sawabe T."/>
            <person name="Sawabe T."/>
        </authorList>
    </citation>
    <scope>NUCLEOTIDE SEQUENCE [LARGE SCALE GENOMIC DNA]</scope>
    <source>
        <strain evidence="2">JCM19302</strain>
    </source>
</reference>
<dbReference type="EMBL" id="BBNS01000005">
    <property type="protein sequence ID" value="GAL70252.1"/>
    <property type="molecule type" value="Genomic_DNA"/>
</dbReference>
<dbReference type="Proteomes" id="UP000029646">
    <property type="component" value="Unassembled WGS sequence"/>
</dbReference>
<dbReference type="RefSeq" id="WP_042248019.1">
    <property type="nucleotide sequence ID" value="NZ_BBNS01000005.1"/>
</dbReference>
<evidence type="ECO:0000313" key="1">
    <source>
        <dbReference type="EMBL" id="GAL70252.1"/>
    </source>
</evidence>
<proteinExistence type="predicted"/>
<name>A0A090WS53_9FLAO</name>
<evidence type="ECO:0000313" key="2">
    <source>
        <dbReference type="Proteomes" id="UP000029646"/>
    </source>
</evidence>